<dbReference type="RefSeq" id="WP_377912802.1">
    <property type="nucleotide sequence ID" value="NZ_JBHRZT010000020.1"/>
</dbReference>
<evidence type="ECO:0000313" key="10">
    <source>
        <dbReference type="EMBL" id="MFC3882909.1"/>
    </source>
</evidence>
<dbReference type="GO" id="GO:0004180">
    <property type="term" value="F:carboxypeptidase activity"/>
    <property type="evidence" value="ECO:0007669"/>
    <property type="project" value="UniProtKB-KW"/>
</dbReference>
<dbReference type="SUPFAM" id="SSF53187">
    <property type="entry name" value="Zn-dependent exopeptidases"/>
    <property type="match status" value="1"/>
</dbReference>
<reference evidence="11" key="1">
    <citation type="journal article" date="2019" name="Int. J. Syst. Evol. Microbiol.">
        <title>The Global Catalogue of Microorganisms (GCM) 10K type strain sequencing project: providing services to taxonomists for standard genome sequencing and annotation.</title>
        <authorList>
            <consortium name="The Broad Institute Genomics Platform"/>
            <consortium name="The Broad Institute Genome Sequencing Center for Infectious Disease"/>
            <person name="Wu L."/>
            <person name="Ma J."/>
        </authorList>
    </citation>
    <scope>NUCLEOTIDE SEQUENCE [LARGE SCALE GENOMIC DNA]</scope>
    <source>
        <strain evidence="11">CCUG 61889</strain>
    </source>
</reference>
<keyword evidence="3" id="KW-0645">Protease</keyword>
<keyword evidence="4" id="KW-0479">Metal-binding</keyword>
<keyword evidence="5 10" id="KW-0378">Hydrolase</keyword>
<dbReference type="EC" id="3.4.17.-" evidence="10"/>
<evidence type="ECO:0000313" key="11">
    <source>
        <dbReference type="Proteomes" id="UP001595752"/>
    </source>
</evidence>
<dbReference type="Proteomes" id="UP001595752">
    <property type="component" value="Unassembled WGS sequence"/>
</dbReference>
<feature type="active site" description="Proton donor/acceptor" evidence="8">
    <location>
        <position position="275"/>
    </location>
</feature>
<dbReference type="EMBL" id="JBHRZT010000020">
    <property type="protein sequence ID" value="MFC3882909.1"/>
    <property type="molecule type" value="Genomic_DNA"/>
</dbReference>
<dbReference type="PANTHER" id="PTHR11705">
    <property type="entry name" value="PROTEASE FAMILY M14 CARBOXYPEPTIDASE A,B"/>
    <property type="match status" value="1"/>
</dbReference>
<dbReference type="CDD" id="cd06229">
    <property type="entry name" value="M14_Endopeptidase_I"/>
    <property type="match status" value="1"/>
</dbReference>
<dbReference type="SMART" id="SM00631">
    <property type="entry name" value="Zn_pept"/>
    <property type="match status" value="1"/>
</dbReference>
<comment type="cofactor">
    <cofactor evidence="1">
        <name>Zn(2+)</name>
        <dbReference type="ChEBI" id="CHEBI:29105"/>
    </cofactor>
</comment>
<comment type="similarity">
    <text evidence="2 8">Belongs to the peptidase M14 family.</text>
</comment>
<evidence type="ECO:0000256" key="8">
    <source>
        <dbReference type="PROSITE-ProRule" id="PRU01379"/>
    </source>
</evidence>
<keyword evidence="10" id="KW-0121">Carboxypeptidase</keyword>
<evidence type="ECO:0000256" key="3">
    <source>
        <dbReference type="ARBA" id="ARBA00022670"/>
    </source>
</evidence>
<gene>
    <name evidence="10" type="ORF">ACFOU2_05065</name>
</gene>
<dbReference type="Pfam" id="PF00246">
    <property type="entry name" value="Peptidase_M14"/>
    <property type="match status" value="1"/>
</dbReference>
<evidence type="ECO:0000256" key="1">
    <source>
        <dbReference type="ARBA" id="ARBA00001947"/>
    </source>
</evidence>
<evidence type="ECO:0000259" key="9">
    <source>
        <dbReference type="PROSITE" id="PS52035"/>
    </source>
</evidence>
<evidence type="ECO:0000256" key="4">
    <source>
        <dbReference type="ARBA" id="ARBA00022723"/>
    </source>
</evidence>
<dbReference type="PROSITE" id="PS00132">
    <property type="entry name" value="CARBOXYPEPT_ZN_1"/>
    <property type="match status" value="1"/>
</dbReference>
<evidence type="ECO:0000256" key="7">
    <source>
        <dbReference type="ARBA" id="ARBA00023049"/>
    </source>
</evidence>
<organism evidence="10 11">
    <name type="scientific">Bacillus songklensis</name>
    <dbReference type="NCBI Taxonomy" id="1069116"/>
    <lineage>
        <taxon>Bacteria</taxon>
        <taxon>Bacillati</taxon>
        <taxon>Bacillota</taxon>
        <taxon>Bacilli</taxon>
        <taxon>Bacillales</taxon>
        <taxon>Bacillaceae</taxon>
        <taxon>Bacillus</taxon>
    </lineage>
</organism>
<evidence type="ECO:0000256" key="2">
    <source>
        <dbReference type="ARBA" id="ARBA00005988"/>
    </source>
</evidence>
<proteinExistence type="inferred from homology"/>
<accession>A0ABV8B032</accession>
<keyword evidence="7" id="KW-0482">Metalloprotease</keyword>
<dbReference type="PANTHER" id="PTHR11705:SF143">
    <property type="entry name" value="SLL0236 PROTEIN"/>
    <property type="match status" value="1"/>
</dbReference>
<keyword evidence="11" id="KW-1185">Reference proteome</keyword>
<feature type="domain" description="Peptidase M14" evidence="9">
    <location>
        <begin position="15"/>
        <end position="303"/>
    </location>
</feature>
<evidence type="ECO:0000256" key="5">
    <source>
        <dbReference type="ARBA" id="ARBA00022801"/>
    </source>
</evidence>
<sequence>MRRDPASYICDERTTPYNSIRLYEELAVLRTLFPFVKVKQVGLSVLGQPIFHLMIGKGKKNVHMNASFHANEWITTNVLMRFVKEYAEAVQAGSDFYGKEARMLYHNVTLSVVPMVNPDGVNLVVDGPASIVEPYRSFVIYTNKNFDDFQGWKANIRGVDLNKQFPANWEKETQRKMLKGPHPRDFGGDYPMSEPEVLCMARLTESLNPNLVLALHTQGKEFYWGYMEKEPPESERMAAEFERVSPYRSVRNIDSYAGYKDWFILKWNKPGFTIELGKGINPLPLSQFSSIYHECIGILVASMYMV</sequence>
<dbReference type="PROSITE" id="PS52035">
    <property type="entry name" value="PEPTIDASE_M14"/>
    <property type="match status" value="1"/>
</dbReference>
<dbReference type="InterPro" id="IPR000834">
    <property type="entry name" value="Peptidase_M14"/>
</dbReference>
<comment type="caution">
    <text evidence="10">The sequence shown here is derived from an EMBL/GenBank/DDBJ whole genome shotgun (WGS) entry which is preliminary data.</text>
</comment>
<keyword evidence="6" id="KW-0862">Zinc</keyword>
<name>A0ABV8B032_9BACI</name>
<dbReference type="InterPro" id="IPR057246">
    <property type="entry name" value="CARBOXYPEPT_ZN_1"/>
</dbReference>
<dbReference type="InterPro" id="IPR034274">
    <property type="entry name" value="ENP1_M14_CPD"/>
</dbReference>
<dbReference type="Gene3D" id="3.40.630.10">
    <property type="entry name" value="Zn peptidases"/>
    <property type="match status" value="1"/>
</dbReference>
<evidence type="ECO:0000256" key="6">
    <source>
        <dbReference type="ARBA" id="ARBA00022833"/>
    </source>
</evidence>
<protein>
    <submittedName>
        <fullName evidence="10">M14 family metallocarboxypeptidase</fullName>
        <ecNumber evidence="10">3.4.17.-</ecNumber>
    </submittedName>
</protein>